<proteinExistence type="inferred from homology"/>
<evidence type="ECO:0000313" key="8">
    <source>
        <dbReference type="EnsemblMetazoa" id="AALB004259-PA"/>
    </source>
</evidence>
<feature type="compositionally biased region" description="Polar residues" evidence="6">
    <location>
        <begin position="1424"/>
        <end position="1433"/>
    </location>
</feature>
<feature type="compositionally biased region" description="Low complexity" evidence="6">
    <location>
        <begin position="459"/>
        <end position="481"/>
    </location>
</feature>
<feature type="region of interest" description="Disordered" evidence="6">
    <location>
        <begin position="457"/>
        <end position="481"/>
    </location>
</feature>
<feature type="region of interest" description="Disordered" evidence="6">
    <location>
        <begin position="1398"/>
        <end position="1462"/>
    </location>
</feature>
<dbReference type="InterPro" id="IPR038765">
    <property type="entry name" value="Papain-like_cys_pep_sf"/>
</dbReference>
<evidence type="ECO:0000256" key="1">
    <source>
        <dbReference type="ARBA" id="ARBA00005234"/>
    </source>
</evidence>
<dbReference type="InterPro" id="IPR003653">
    <property type="entry name" value="Peptidase_C48_C"/>
</dbReference>
<evidence type="ECO:0000256" key="2">
    <source>
        <dbReference type="ARBA" id="ARBA00022553"/>
    </source>
</evidence>
<dbReference type="Proteomes" id="UP000069272">
    <property type="component" value="Chromosome 3L"/>
</dbReference>
<feature type="region of interest" description="Disordered" evidence="6">
    <location>
        <begin position="694"/>
        <end position="715"/>
    </location>
</feature>
<feature type="domain" description="Ubiquitin-like protease family profile" evidence="7">
    <location>
        <begin position="1032"/>
        <end position="1336"/>
    </location>
</feature>
<dbReference type="SUPFAM" id="SSF54001">
    <property type="entry name" value="Cysteine proteinases"/>
    <property type="match status" value="1"/>
</dbReference>
<keyword evidence="4" id="KW-0833">Ubl conjugation pathway</keyword>
<dbReference type="GO" id="GO:0005634">
    <property type="term" value="C:nucleus"/>
    <property type="evidence" value="ECO:0007669"/>
    <property type="project" value="TreeGrafter"/>
</dbReference>
<feature type="compositionally biased region" description="Polar residues" evidence="6">
    <location>
        <begin position="1480"/>
        <end position="1505"/>
    </location>
</feature>
<feature type="compositionally biased region" description="Low complexity" evidence="6">
    <location>
        <begin position="269"/>
        <end position="295"/>
    </location>
</feature>
<dbReference type="GO" id="GO:0006508">
    <property type="term" value="P:proteolysis"/>
    <property type="evidence" value="ECO:0007669"/>
    <property type="project" value="UniProtKB-KW"/>
</dbReference>
<feature type="compositionally biased region" description="Polar residues" evidence="6">
    <location>
        <begin position="249"/>
        <end position="259"/>
    </location>
</feature>
<feature type="region of interest" description="Disordered" evidence="6">
    <location>
        <begin position="1218"/>
        <end position="1257"/>
    </location>
</feature>
<accession>A0A182FCM4</accession>
<feature type="compositionally biased region" description="Low complexity" evidence="6">
    <location>
        <begin position="1440"/>
        <end position="1453"/>
    </location>
</feature>
<dbReference type="Pfam" id="PF02902">
    <property type="entry name" value="Peptidase_C48"/>
    <property type="match status" value="1"/>
</dbReference>
<dbReference type="PANTHER" id="PTHR46896:SF3">
    <property type="entry name" value="FI06413P-RELATED"/>
    <property type="match status" value="1"/>
</dbReference>
<dbReference type="EnsemblMetazoa" id="AALB004259-RA">
    <property type="protein sequence ID" value="AALB004259-PA"/>
    <property type="gene ID" value="AALB004259"/>
</dbReference>
<keyword evidence="2" id="KW-0597">Phosphoprotein</keyword>
<keyword evidence="9" id="KW-1185">Reference proteome</keyword>
<dbReference type="STRING" id="7167.A0A182FCM4"/>
<evidence type="ECO:0000256" key="5">
    <source>
        <dbReference type="ARBA" id="ARBA00022801"/>
    </source>
</evidence>
<evidence type="ECO:0000313" key="9">
    <source>
        <dbReference type="Proteomes" id="UP000069272"/>
    </source>
</evidence>
<feature type="region of interest" description="Disordered" evidence="6">
    <location>
        <begin position="1091"/>
        <end position="1113"/>
    </location>
</feature>
<feature type="compositionally biased region" description="Acidic residues" evidence="6">
    <location>
        <begin position="1400"/>
        <end position="1419"/>
    </location>
</feature>
<evidence type="ECO:0000259" key="7">
    <source>
        <dbReference type="PROSITE" id="PS50600"/>
    </source>
</evidence>
<evidence type="ECO:0000256" key="4">
    <source>
        <dbReference type="ARBA" id="ARBA00022786"/>
    </source>
</evidence>
<name>A0A182FCM4_ANOAL</name>
<feature type="region of interest" description="Disordered" evidence="6">
    <location>
        <begin position="1480"/>
        <end position="1552"/>
    </location>
</feature>
<dbReference type="GO" id="GO:0070139">
    <property type="term" value="F:SUMO-specific endopeptidase activity"/>
    <property type="evidence" value="ECO:0007669"/>
    <property type="project" value="TreeGrafter"/>
</dbReference>
<feature type="compositionally biased region" description="Low complexity" evidence="6">
    <location>
        <begin position="1168"/>
        <end position="1200"/>
    </location>
</feature>
<evidence type="ECO:0000256" key="3">
    <source>
        <dbReference type="ARBA" id="ARBA00022670"/>
    </source>
</evidence>
<evidence type="ECO:0000256" key="6">
    <source>
        <dbReference type="SAM" id="MobiDB-lite"/>
    </source>
</evidence>
<feature type="region of interest" description="Disordered" evidence="6">
    <location>
        <begin position="741"/>
        <end position="760"/>
    </location>
</feature>
<reference evidence="8" key="2">
    <citation type="submission" date="2022-08" db="UniProtKB">
        <authorList>
            <consortium name="EnsemblMetazoa"/>
        </authorList>
    </citation>
    <scope>IDENTIFICATION</scope>
    <source>
        <strain evidence="8">STECLA/ALBI9_A</strain>
    </source>
</reference>
<dbReference type="GO" id="GO:0005737">
    <property type="term" value="C:cytoplasm"/>
    <property type="evidence" value="ECO:0007669"/>
    <property type="project" value="TreeGrafter"/>
</dbReference>
<dbReference type="FunFam" id="3.30.310.130:FF:000007">
    <property type="entry name" value="polyhomeotic-proximal chromatin protein isoform X2"/>
    <property type="match status" value="1"/>
</dbReference>
<sequence length="1552" mass="170199">MAQFFQIVQSNDLKNMYPQLNIDNSIQLVMGDDMQFGSQQVILPQDPASDMQMQLGGGGGGGGGGDGNQQLQQIVYQTTSQSIPPLQQIPQQQPQTINTTNYIVKQDDNPMNSTFMGSTTDQHLAQGMGAPQQQSQQAPQQQQIYYTDDTTGQMVHAANIVQNHDQLHEPAAQQPTLHTMQTAAEQQYQQQLHQAQSLPQQTQLTTPHQAINVQGMQRQGGSIILRQTDPTKQQPVPMAQPVLHDVLGSPQQQQGANQESHQHVDPLHQQQEVQQPSPSPQQQQQQQTQMQPNQHQIQVVVNQQQPTISSHQQTIQIQSPITSQPSLIIQQPAQSPAPQQQAQPRLVAATIVNSNLTRAKAPRGRLNRMPVPRGPGAPTVLQTRPGGVKIMTTIRPTGTTVAQSLPTQPQPTVQITGRGSYIIANNRPKFMPITQQPRAPLTNMGPKLAIMHRPLGASQVQQPQQNQQQTLQGQGQGPTVGTVQPLLVSQASAQTTKAPTGVPVGSTSCSDGSDLGDLEDSIKAAVVTKRGADDTKSAVVSNASGTTAVIYQSQQHSQQVNTQSPVQSQPAQVQMANANFPDNSANLIQLANGQTMTSVHGEQRLITFTLPKESCTVQELLEQVGVQYSPESNIQCISNPGGDIDYIVTSGKREPPVKLVKGFLALCAACGATSVDHAKCQRCKRVFIETPRRIPEQDSTASPNPPPLIPTSTSTPLTYVHRKHEQYGKKHQSMSFMLAMRGRGGSRSGRGRTRTASSATVTRYPDAEPVVFTLSSDEEDSNASTRTKTFFKSSITSNSKLNITANPIAAREPLACEPVISDTEPKIDKPRLDVTDVKNLPDGQITQLDCTTIRVGSLKYEANEKVTISSKGLRIVAPNVKRPEEYVSLDLQMYEIVKVVVHFSKALNIMFVYTLPSCAIYVRQHLQMELGDEKLPYFSPISRENETHKRITLMMERVSEESKAIIKNIFVGQQIEEINARDANELLLRCSPPRTISPSGGNGRNNGLDSDSMLDVTEIRRILVYPPGTGGMSINTQDYMCLAIDQYLNDIIIDFYLKYLRLELLNEEERKSVHIFSTFFYNRLTMAPARQRGSASGATNGDKDVRQTAAQKRHARVASWTKRENIFERQFVVIPINEQSHWFLAIICFPGLDGPVTMTSNTPAQIRKSTSATTTTTSTTTAASPSAKSTSSMKSVKSSTNMTLQIGNTTITPVSKRELESITLGGDDECERDEAEGDESELASEAEEAEDEEPTDVRPAIKQPCILIFDSLTGASRSRVVATLRDYLTCEYRAKMPGKPPKVFNKHNMPGHCVKVPQQNNYTDCGLYLLQYVEHFFLNPITDYHLPIKQLQDWFDTITVTKKREDISNLLKELVAKQNPEELPLPAIDFPTLNGKLIIDPEEGMNEPEFEEEEMDEEEIGKTSDASLGTSGTVAKKDSNSSSSSADPGNSSAQLSGTGVSLIKPVGSKRTFTIRRTASQMYGNRNNSNNAAGFPSSSSEVQQLATGPGVKRPLDSASSKLQQQQQQQSLDGITSRPKAPRISDSPNKIISS</sequence>
<dbReference type="PROSITE" id="PS50600">
    <property type="entry name" value="ULP_PROTEASE"/>
    <property type="match status" value="1"/>
</dbReference>
<keyword evidence="3" id="KW-0645">Protease</keyword>
<organism evidence="8 9">
    <name type="scientific">Anopheles albimanus</name>
    <name type="common">New world malaria mosquito</name>
    <dbReference type="NCBI Taxonomy" id="7167"/>
    <lineage>
        <taxon>Eukaryota</taxon>
        <taxon>Metazoa</taxon>
        <taxon>Ecdysozoa</taxon>
        <taxon>Arthropoda</taxon>
        <taxon>Hexapoda</taxon>
        <taxon>Insecta</taxon>
        <taxon>Pterygota</taxon>
        <taxon>Neoptera</taxon>
        <taxon>Endopterygota</taxon>
        <taxon>Diptera</taxon>
        <taxon>Nematocera</taxon>
        <taxon>Culicoidea</taxon>
        <taxon>Culicidae</taxon>
        <taxon>Anophelinae</taxon>
        <taxon>Anopheles</taxon>
    </lineage>
</organism>
<dbReference type="Gene3D" id="3.40.395.10">
    <property type="entry name" value="Adenoviral Proteinase, Chain A"/>
    <property type="match status" value="1"/>
</dbReference>
<dbReference type="GO" id="GO:0016926">
    <property type="term" value="P:protein desumoylation"/>
    <property type="evidence" value="ECO:0007669"/>
    <property type="project" value="TreeGrafter"/>
</dbReference>
<feature type="region of interest" description="Disordered" evidence="6">
    <location>
        <begin position="494"/>
        <end position="513"/>
    </location>
</feature>
<dbReference type="FunFam" id="1.10.418.20:FF:000001">
    <property type="entry name" value="sentrin-specific protease 6 isoform X1"/>
    <property type="match status" value="1"/>
</dbReference>
<dbReference type="PANTHER" id="PTHR46896">
    <property type="entry name" value="SENTRIN-SPECIFIC PROTEASE"/>
    <property type="match status" value="1"/>
</dbReference>
<feature type="compositionally biased region" description="Acidic residues" evidence="6">
    <location>
        <begin position="1226"/>
        <end position="1254"/>
    </location>
</feature>
<reference evidence="8 9" key="1">
    <citation type="journal article" date="2017" name="G3 (Bethesda)">
        <title>The Physical Genome Mapping of Anopheles albimanus Corrected Scaffold Misassemblies and Identified Interarm Rearrangements in Genus Anopheles.</title>
        <authorList>
            <person name="Artemov G.N."/>
            <person name="Peery A.N."/>
            <person name="Jiang X."/>
            <person name="Tu Z."/>
            <person name="Stegniy V.N."/>
            <person name="Sharakhova M.V."/>
            <person name="Sharakhov I.V."/>
        </authorList>
    </citation>
    <scope>NUCLEOTIDE SEQUENCE [LARGE SCALE GENOMIC DNA]</scope>
    <source>
        <strain evidence="8 9">ALBI9_A</strain>
    </source>
</reference>
<feature type="region of interest" description="Disordered" evidence="6">
    <location>
        <begin position="248"/>
        <end position="295"/>
    </location>
</feature>
<dbReference type="InterPro" id="IPR051947">
    <property type="entry name" value="Sentrin-specific_protease"/>
</dbReference>
<dbReference type="VEuPathDB" id="VectorBase:AALB20_038271"/>
<dbReference type="VEuPathDB" id="VectorBase:AALB004259"/>
<protein>
    <recommendedName>
        <fullName evidence="7">Ubiquitin-like protease family profile domain-containing protein</fullName>
    </recommendedName>
</protein>
<keyword evidence="5" id="KW-0378">Hydrolase</keyword>
<comment type="similarity">
    <text evidence="1">Belongs to the peptidase C48 family.</text>
</comment>
<feature type="region of interest" description="Disordered" evidence="6">
    <location>
        <begin position="1160"/>
        <end position="1200"/>
    </location>
</feature>